<evidence type="ECO:0000256" key="1">
    <source>
        <dbReference type="SAM" id="Phobius"/>
    </source>
</evidence>
<dbReference type="EMBL" id="LFEJ01000011">
    <property type="protein sequence ID" value="KMV35403.1"/>
    <property type="molecule type" value="Genomic_DNA"/>
</dbReference>
<comment type="caution">
    <text evidence="2">The sequence shown here is derived from an EMBL/GenBank/DDBJ whole genome shotgun (WGS) entry which is preliminary data.</text>
</comment>
<evidence type="ECO:0000313" key="3">
    <source>
        <dbReference type="Proteomes" id="UP000037315"/>
    </source>
</evidence>
<evidence type="ECO:0000313" key="2">
    <source>
        <dbReference type="EMBL" id="KMV35403.1"/>
    </source>
</evidence>
<keyword evidence="1" id="KW-0812">Transmembrane</keyword>
<feature type="transmembrane region" description="Helical" evidence="1">
    <location>
        <begin position="12"/>
        <end position="33"/>
    </location>
</feature>
<keyword evidence="3" id="KW-1185">Reference proteome</keyword>
<keyword evidence="1" id="KW-1133">Transmembrane helix</keyword>
<reference evidence="2 3" key="1">
    <citation type="submission" date="2015-06" db="EMBL/GenBank/DDBJ databases">
        <title>Genome sequencing of Cronobacter sp. strain DJ34 isolated from petroleum contaminated sludge of Duliajan Oil Fields, Assam, India.</title>
        <authorList>
            <person name="Pal S."/>
            <person name="Banerjee T.D."/>
            <person name="Roy A."/>
            <person name="Sar P."/>
            <person name="Kazy S.K."/>
        </authorList>
    </citation>
    <scope>NUCLEOTIDE SEQUENCE [LARGE SCALE GENOMIC DNA]</scope>
    <source>
        <strain evidence="2 3">DJ34</strain>
    </source>
</reference>
<protein>
    <recommendedName>
        <fullName evidence="4">DUF2946 domain-containing protein</fullName>
    </recommendedName>
</protein>
<organism evidence="2 3">
    <name type="scientific">Franconibacter pulveris</name>
    <dbReference type="NCBI Taxonomy" id="435910"/>
    <lineage>
        <taxon>Bacteria</taxon>
        <taxon>Pseudomonadati</taxon>
        <taxon>Pseudomonadota</taxon>
        <taxon>Gammaproteobacteria</taxon>
        <taxon>Enterobacterales</taxon>
        <taxon>Enterobacteriaceae</taxon>
        <taxon>Franconibacter</taxon>
    </lineage>
</organism>
<keyword evidence="1" id="KW-0472">Membrane</keyword>
<feature type="transmembrane region" description="Helical" evidence="1">
    <location>
        <begin position="84"/>
        <end position="109"/>
    </location>
</feature>
<dbReference type="Proteomes" id="UP000037315">
    <property type="component" value="Unassembled WGS sequence"/>
</dbReference>
<dbReference type="Pfam" id="PF11162">
    <property type="entry name" value="DUF2946"/>
    <property type="match status" value="1"/>
</dbReference>
<proteinExistence type="predicted"/>
<dbReference type="STRING" id="1121863.GCA_000621185_04056"/>
<accession>A0A0J8VPM9</accession>
<dbReference type="RefSeq" id="WP_048887668.1">
    <property type="nucleotide sequence ID" value="NZ_LFEJ01000011.1"/>
</dbReference>
<name>A0A0J8VPM9_9ENTR</name>
<gene>
    <name evidence="2" type="ORF">ACH50_07065</name>
</gene>
<sequence>MHSLSPTTSLRAAWLALFAMALIVVAPLISVTLQKNAANNMPGMMHHEVPEMSGMMMHHDLSQMPLHAMNSDGPLTSHIDHAEACGYCVLLTHVPGLILLAVLLVFGWLRQRVILRVIRAEPLWLFTPWSRPHTRAPPRLPAFS</sequence>
<dbReference type="PATRIC" id="fig|1656095.3.peg.1502"/>
<dbReference type="AlphaFoldDB" id="A0A0J8VPM9"/>
<dbReference type="InterPro" id="IPR021333">
    <property type="entry name" value="DUF2946"/>
</dbReference>
<evidence type="ECO:0008006" key="4">
    <source>
        <dbReference type="Google" id="ProtNLM"/>
    </source>
</evidence>